<dbReference type="CDD" id="cd06193">
    <property type="entry name" value="siderophore_interacting"/>
    <property type="match status" value="1"/>
</dbReference>
<evidence type="ECO:0000256" key="1">
    <source>
        <dbReference type="ARBA" id="ARBA00035644"/>
    </source>
</evidence>
<evidence type="ECO:0000313" key="4">
    <source>
        <dbReference type="Proteomes" id="UP000532936"/>
    </source>
</evidence>
<dbReference type="Proteomes" id="UP000532936">
    <property type="component" value="Unassembled WGS sequence"/>
</dbReference>
<dbReference type="InterPro" id="IPR039261">
    <property type="entry name" value="FNR_nucleotide-bd"/>
</dbReference>
<dbReference type="Pfam" id="PF08021">
    <property type="entry name" value="FAD_binding_9"/>
    <property type="match status" value="1"/>
</dbReference>
<dbReference type="AlphaFoldDB" id="A0A7W6F0T8"/>
<dbReference type="Gene3D" id="3.40.50.80">
    <property type="entry name" value="Nucleotide-binding domain of ferredoxin-NADP reductase (FNR) module"/>
    <property type="match status" value="1"/>
</dbReference>
<feature type="domain" description="FAD-binding FR-type" evidence="2">
    <location>
        <begin position="15"/>
        <end position="136"/>
    </location>
</feature>
<dbReference type="InterPro" id="IPR039374">
    <property type="entry name" value="SIP_fam"/>
</dbReference>
<dbReference type="InterPro" id="IPR013113">
    <property type="entry name" value="SIP_FAD-bd"/>
</dbReference>
<dbReference type="GO" id="GO:0016491">
    <property type="term" value="F:oxidoreductase activity"/>
    <property type="evidence" value="ECO:0007669"/>
    <property type="project" value="InterPro"/>
</dbReference>
<dbReference type="PANTHER" id="PTHR30157:SF0">
    <property type="entry name" value="NADPH-DEPENDENT FERRIC-CHELATE REDUCTASE"/>
    <property type="match status" value="1"/>
</dbReference>
<gene>
    <name evidence="3" type="ORF">GGR11_002355</name>
</gene>
<dbReference type="PROSITE" id="PS51384">
    <property type="entry name" value="FAD_FR"/>
    <property type="match status" value="1"/>
</dbReference>
<proteinExistence type="inferred from homology"/>
<protein>
    <submittedName>
        <fullName evidence="3">NADPH-dependent ferric siderophore reductase</fullName>
    </submittedName>
</protein>
<dbReference type="InterPro" id="IPR007037">
    <property type="entry name" value="SIP_rossman_dom"/>
</dbReference>
<dbReference type="RefSeq" id="WP_183197177.1">
    <property type="nucleotide sequence ID" value="NZ_JACIDA010000002.1"/>
</dbReference>
<dbReference type="InterPro" id="IPR017927">
    <property type="entry name" value="FAD-bd_FR_type"/>
</dbReference>
<accession>A0A7W6F0T8</accession>
<evidence type="ECO:0000259" key="2">
    <source>
        <dbReference type="PROSITE" id="PS51384"/>
    </source>
</evidence>
<dbReference type="InterPro" id="IPR017938">
    <property type="entry name" value="Riboflavin_synthase-like_b-brl"/>
</dbReference>
<dbReference type="SUPFAM" id="SSF63380">
    <property type="entry name" value="Riboflavin synthase domain-like"/>
    <property type="match status" value="1"/>
</dbReference>
<name>A0A7W6F0T8_9CAUL</name>
<evidence type="ECO:0000313" key="3">
    <source>
        <dbReference type="EMBL" id="MBB3872802.1"/>
    </source>
</evidence>
<comment type="similarity">
    <text evidence="1">Belongs to the SIP oxidoreductase family.</text>
</comment>
<dbReference type="Pfam" id="PF04954">
    <property type="entry name" value="SIP"/>
    <property type="match status" value="1"/>
</dbReference>
<reference evidence="3 4" key="1">
    <citation type="submission" date="2020-08" db="EMBL/GenBank/DDBJ databases">
        <title>Genomic Encyclopedia of Type Strains, Phase IV (KMG-IV): sequencing the most valuable type-strain genomes for metagenomic binning, comparative biology and taxonomic classification.</title>
        <authorList>
            <person name="Goeker M."/>
        </authorList>
    </citation>
    <scope>NUCLEOTIDE SEQUENCE [LARGE SCALE GENOMIC DNA]</scope>
    <source>
        <strain evidence="3 4">DSM 14878</strain>
    </source>
</reference>
<dbReference type="PANTHER" id="PTHR30157">
    <property type="entry name" value="FERRIC REDUCTASE, NADPH-DEPENDENT"/>
    <property type="match status" value="1"/>
</dbReference>
<sequence>MTDTLRIPRRVRHELKFRILSVASVEDLTPTYRRILLEGADLDGFVSLGFDDHVKIFPVAEGQAPVLPTPGPDGPVFPDPRPVARDYTPRAYDAAARRLTLDFVVGHGGPATEWAMAARVGSVLGVGGPRGSFIVPTAFADHVLIGDETALPAIARRLEELPAGVRAHVVVEVSDVDSTWTFDSAAQVAVTWAVRDGAPRGRADFLLAALDTALTGVSPQDAYVWIAAESAVAKALRTRVLALGFSAKSMKAAGYWRLGGAGAHEVIED</sequence>
<dbReference type="Gene3D" id="2.40.30.10">
    <property type="entry name" value="Translation factors"/>
    <property type="match status" value="1"/>
</dbReference>
<comment type="caution">
    <text evidence="3">The sequence shown here is derived from an EMBL/GenBank/DDBJ whole genome shotgun (WGS) entry which is preliminary data.</text>
</comment>
<organism evidence="3 4">
    <name type="scientific">Brevundimonas mediterranea</name>
    <dbReference type="NCBI Taxonomy" id="74329"/>
    <lineage>
        <taxon>Bacteria</taxon>
        <taxon>Pseudomonadati</taxon>
        <taxon>Pseudomonadota</taxon>
        <taxon>Alphaproteobacteria</taxon>
        <taxon>Caulobacterales</taxon>
        <taxon>Caulobacteraceae</taxon>
        <taxon>Brevundimonas</taxon>
    </lineage>
</organism>
<dbReference type="EMBL" id="JACIDA010000002">
    <property type="protein sequence ID" value="MBB3872802.1"/>
    <property type="molecule type" value="Genomic_DNA"/>
</dbReference>